<evidence type="ECO:0000256" key="1">
    <source>
        <dbReference type="SAM" id="MobiDB-lite"/>
    </source>
</evidence>
<feature type="compositionally biased region" description="Basic and acidic residues" evidence="1">
    <location>
        <begin position="310"/>
        <end position="330"/>
    </location>
</feature>
<dbReference type="Pfam" id="PF13365">
    <property type="entry name" value="Trypsin_2"/>
    <property type="match status" value="1"/>
</dbReference>
<organism evidence="2 3">
    <name type="scientific">Aquisphaera giovannonii</name>
    <dbReference type="NCBI Taxonomy" id="406548"/>
    <lineage>
        <taxon>Bacteria</taxon>
        <taxon>Pseudomonadati</taxon>
        <taxon>Planctomycetota</taxon>
        <taxon>Planctomycetia</taxon>
        <taxon>Isosphaerales</taxon>
        <taxon>Isosphaeraceae</taxon>
        <taxon>Aquisphaera</taxon>
    </lineage>
</organism>
<keyword evidence="3" id="KW-1185">Reference proteome</keyword>
<dbReference type="PANTHER" id="PTHR22939">
    <property type="entry name" value="SERINE PROTEASE FAMILY S1C HTRA-RELATED"/>
    <property type="match status" value="1"/>
</dbReference>
<dbReference type="SUPFAM" id="SSF50494">
    <property type="entry name" value="Trypsin-like serine proteases"/>
    <property type="match status" value="1"/>
</dbReference>
<dbReference type="Gene3D" id="2.40.10.120">
    <property type="match status" value="1"/>
</dbReference>
<dbReference type="PRINTS" id="PR00834">
    <property type="entry name" value="PROTEASES2C"/>
</dbReference>
<proteinExistence type="predicted"/>
<dbReference type="InterPro" id="IPR009003">
    <property type="entry name" value="Peptidase_S1_PA"/>
</dbReference>
<dbReference type="RefSeq" id="WP_148596786.1">
    <property type="nucleotide sequence ID" value="NZ_CP042997.1"/>
</dbReference>
<keyword evidence="2" id="KW-0378">Hydrolase</keyword>
<dbReference type="GO" id="GO:0006508">
    <property type="term" value="P:proteolysis"/>
    <property type="evidence" value="ECO:0007669"/>
    <property type="project" value="UniProtKB-KW"/>
</dbReference>
<feature type="compositionally biased region" description="Low complexity" evidence="1">
    <location>
        <begin position="331"/>
        <end position="345"/>
    </location>
</feature>
<gene>
    <name evidence="2" type="primary">hhoA</name>
    <name evidence="2" type="ORF">OJF2_57780</name>
</gene>
<dbReference type="GO" id="GO:0004252">
    <property type="term" value="F:serine-type endopeptidase activity"/>
    <property type="evidence" value="ECO:0007669"/>
    <property type="project" value="InterPro"/>
</dbReference>
<sequence length="351" mass="37329">MGWLRGIAAIFLLVSVPGIAEAAYETLVLKDGQRITGEVVAEKQNALYVDLGYDLLRIPRDQVVRRTKAGEGELPAATPSQGVEPDASGLFSTGVLRATPMKELVARFGEAVISIETPSGKGSGFIINKDGYAITNAHVIQGETRISAILYQNTTGGLSRRRIEDVEIVAVNAFFDLALIKVPLPPDLKLNYLVLGNGDDVNTGDSVFAVGNPLGLERSVTQGIVSSRSRNLQGQLYLQTDTAINPGNSGGPLFNARGEVIGVTSRGARADMADNLGFAIPISYVKDFLRHREAFSFDKTNPNSGYRYLDPPRRQRAEAPKGLARPREASPARSASPAAAASPAGGQSGGR</sequence>
<dbReference type="Proteomes" id="UP000324233">
    <property type="component" value="Chromosome"/>
</dbReference>
<dbReference type="PANTHER" id="PTHR22939:SF129">
    <property type="entry name" value="SERINE PROTEASE HTRA2, MITOCHONDRIAL"/>
    <property type="match status" value="1"/>
</dbReference>
<keyword evidence="2" id="KW-0645">Protease</keyword>
<dbReference type="AlphaFoldDB" id="A0A5B9WB04"/>
<dbReference type="EMBL" id="CP042997">
    <property type="protein sequence ID" value="QEH37191.1"/>
    <property type="molecule type" value="Genomic_DNA"/>
</dbReference>
<accession>A0A5B9WB04</accession>
<protein>
    <submittedName>
        <fullName evidence="2">Serine protease HhoA</fullName>
    </submittedName>
</protein>
<dbReference type="KEGG" id="agv:OJF2_57780"/>
<feature type="region of interest" description="Disordered" evidence="1">
    <location>
        <begin position="300"/>
        <end position="351"/>
    </location>
</feature>
<evidence type="ECO:0000313" key="3">
    <source>
        <dbReference type="Proteomes" id="UP000324233"/>
    </source>
</evidence>
<dbReference type="InterPro" id="IPR001940">
    <property type="entry name" value="Peptidase_S1C"/>
</dbReference>
<name>A0A5B9WB04_9BACT</name>
<evidence type="ECO:0000313" key="2">
    <source>
        <dbReference type="EMBL" id="QEH37191.1"/>
    </source>
</evidence>
<reference evidence="2 3" key="1">
    <citation type="submission" date="2019-08" db="EMBL/GenBank/DDBJ databases">
        <title>Deep-cultivation of Planctomycetes and their phenomic and genomic characterization uncovers novel biology.</title>
        <authorList>
            <person name="Wiegand S."/>
            <person name="Jogler M."/>
            <person name="Boedeker C."/>
            <person name="Pinto D."/>
            <person name="Vollmers J."/>
            <person name="Rivas-Marin E."/>
            <person name="Kohn T."/>
            <person name="Peeters S.H."/>
            <person name="Heuer A."/>
            <person name="Rast P."/>
            <person name="Oberbeckmann S."/>
            <person name="Bunk B."/>
            <person name="Jeske O."/>
            <person name="Meyerdierks A."/>
            <person name="Storesund J.E."/>
            <person name="Kallscheuer N."/>
            <person name="Luecker S."/>
            <person name="Lage O.M."/>
            <person name="Pohl T."/>
            <person name="Merkel B.J."/>
            <person name="Hornburger P."/>
            <person name="Mueller R.-W."/>
            <person name="Bruemmer F."/>
            <person name="Labrenz M."/>
            <person name="Spormann A.M."/>
            <person name="Op den Camp H."/>
            <person name="Overmann J."/>
            <person name="Amann R."/>
            <person name="Jetten M.S.M."/>
            <person name="Mascher T."/>
            <person name="Medema M.H."/>
            <person name="Devos D.P."/>
            <person name="Kaster A.-K."/>
            <person name="Ovreas L."/>
            <person name="Rohde M."/>
            <person name="Galperin M.Y."/>
            <person name="Jogler C."/>
        </authorList>
    </citation>
    <scope>NUCLEOTIDE SEQUENCE [LARGE SCALE GENOMIC DNA]</scope>
    <source>
        <strain evidence="2 3">OJF2</strain>
    </source>
</reference>
<dbReference type="OrthoDB" id="248175at2"/>